<dbReference type="EMBL" id="QZWG01000019">
    <property type="protein sequence ID" value="RZB49596.1"/>
    <property type="molecule type" value="Genomic_DNA"/>
</dbReference>
<accession>A0A445FL60</accession>
<evidence type="ECO:0000259" key="1">
    <source>
        <dbReference type="Pfam" id="PF05678"/>
    </source>
</evidence>
<feature type="domain" description="VQ" evidence="1">
    <location>
        <begin position="99"/>
        <end position="117"/>
    </location>
</feature>
<keyword evidence="3" id="KW-1185">Reference proteome</keyword>
<protein>
    <recommendedName>
        <fullName evidence="1">VQ domain-containing protein</fullName>
    </recommendedName>
</protein>
<reference evidence="2 3" key="1">
    <citation type="submission" date="2018-09" db="EMBL/GenBank/DDBJ databases">
        <title>A high-quality reference genome of wild soybean provides a powerful tool to mine soybean genomes.</title>
        <authorList>
            <person name="Xie M."/>
            <person name="Chung C.Y.L."/>
            <person name="Li M.-W."/>
            <person name="Wong F.-L."/>
            <person name="Chan T.-F."/>
            <person name="Lam H.-M."/>
        </authorList>
    </citation>
    <scope>NUCLEOTIDE SEQUENCE [LARGE SCALE GENOMIC DNA]</scope>
    <source>
        <strain evidence="3">cv. W05</strain>
        <tissue evidence="2">Hypocotyl of etiolated seedlings</tissue>
    </source>
</reference>
<dbReference type="Proteomes" id="UP000289340">
    <property type="component" value="Chromosome 19"/>
</dbReference>
<dbReference type="PANTHER" id="PTHR37769:SF1">
    <property type="entry name" value="OS08G0243900 PROTEIN"/>
    <property type="match status" value="1"/>
</dbReference>
<evidence type="ECO:0000313" key="3">
    <source>
        <dbReference type="Proteomes" id="UP000289340"/>
    </source>
</evidence>
<dbReference type="PANTHER" id="PTHR37769">
    <property type="entry name" value="OS08G0243900 PROTEIN"/>
    <property type="match status" value="1"/>
</dbReference>
<dbReference type="Pfam" id="PF05678">
    <property type="entry name" value="VQ"/>
    <property type="match status" value="1"/>
</dbReference>
<dbReference type="AlphaFoldDB" id="A0A445FL60"/>
<gene>
    <name evidence="2" type="ORF">D0Y65_052492</name>
</gene>
<comment type="caution">
    <text evidence="2">The sequence shown here is derived from an EMBL/GenBank/DDBJ whole genome shotgun (WGS) entry which is preliminary data.</text>
</comment>
<proteinExistence type="predicted"/>
<evidence type="ECO:0000313" key="2">
    <source>
        <dbReference type="EMBL" id="RZB49596.1"/>
    </source>
</evidence>
<dbReference type="InterPro" id="IPR008889">
    <property type="entry name" value="VQ"/>
</dbReference>
<organism evidence="2 3">
    <name type="scientific">Glycine soja</name>
    <name type="common">Wild soybean</name>
    <dbReference type="NCBI Taxonomy" id="3848"/>
    <lineage>
        <taxon>Eukaryota</taxon>
        <taxon>Viridiplantae</taxon>
        <taxon>Streptophyta</taxon>
        <taxon>Embryophyta</taxon>
        <taxon>Tracheophyta</taxon>
        <taxon>Spermatophyta</taxon>
        <taxon>Magnoliopsida</taxon>
        <taxon>eudicotyledons</taxon>
        <taxon>Gunneridae</taxon>
        <taxon>Pentapetalae</taxon>
        <taxon>rosids</taxon>
        <taxon>fabids</taxon>
        <taxon>Fabales</taxon>
        <taxon>Fabaceae</taxon>
        <taxon>Papilionoideae</taxon>
        <taxon>50 kb inversion clade</taxon>
        <taxon>NPAAA clade</taxon>
        <taxon>indigoferoid/millettioid clade</taxon>
        <taxon>Phaseoleae</taxon>
        <taxon>Glycine</taxon>
        <taxon>Glycine subgen. Soja</taxon>
    </lineage>
</organism>
<sequence length="177" mass="19834">MGDSTLQANKHCAHDDPLVASSDHVIVGVEIHYRQNDICVLGITIVDHDSSMNVFECIHVVNQTVSVVVTACRSVDATPKKLSTPRSACGDEYRVRAYDASEFRSVVQQLTGNDSNSNKKVERPHKGYSSTLMHQRVMQSHEDAHGIGLYHYNRSTTTSLELDEDYYWKELARSVLP</sequence>
<name>A0A445FL60_GLYSO</name>